<evidence type="ECO:0000259" key="1">
    <source>
        <dbReference type="PROSITE" id="PS50222"/>
    </source>
</evidence>
<name>A0AAW2ZQ79_9EUKA</name>
<dbReference type="Proteomes" id="UP001431209">
    <property type="component" value="Unassembled WGS sequence"/>
</dbReference>
<evidence type="ECO:0000313" key="2">
    <source>
        <dbReference type="EMBL" id="KAL0491326.1"/>
    </source>
</evidence>
<dbReference type="SUPFAM" id="SSF47473">
    <property type="entry name" value="EF-hand"/>
    <property type="match status" value="1"/>
</dbReference>
<dbReference type="InterPro" id="IPR002048">
    <property type="entry name" value="EF_hand_dom"/>
</dbReference>
<feature type="domain" description="EF-hand" evidence="1">
    <location>
        <begin position="71"/>
        <end position="106"/>
    </location>
</feature>
<comment type="caution">
    <text evidence="2">The sequence shown here is derived from an EMBL/GenBank/DDBJ whole genome shotgun (WGS) entry which is preliminary data.</text>
</comment>
<dbReference type="PROSITE" id="PS50222">
    <property type="entry name" value="EF_HAND_2"/>
    <property type="match status" value="1"/>
</dbReference>
<dbReference type="InterPro" id="IPR011992">
    <property type="entry name" value="EF-hand-dom_pair"/>
</dbReference>
<gene>
    <name evidence="2" type="ORF">AKO1_009905</name>
</gene>
<reference evidence="2 3" key="1">
    <citation type="submission" date="2024-03" db="EMBL/GenBank/DDBJ databases">
        <title>The Acrasis kona genome and developmental transcriptomes reveal deep origins of eukaryotic multicellular pathways.</title>
        <authorList>
            <person name="Sheikh S."/>
            <person name="Fu C.-J."/>
            <person name="Brown M.W."/>
            <person name="Baldauf S.L."/>
        </authorList>
    </citation>
    <scope>NUCLEOTIDE SEQUENCE [LARGE SCALE GENOMIC DNA]</scope>
    <source>
        <strain evidence="2 3">ATCC MYA-3509</strain>
    </source>
</reference>
<organism evidence="2 3">
    <name type="scientific">Acrasis kona</name>
    <dbReference type="NCBI Taxonomy" id="1008807"/>
    <lineage>
        <taxon>Eukaryota</taxon>
        <taxon>Discoba</taxon>
        <taxon>Heterolobosea</taxon>
        <taxon>Tetramitia</taxon>
        <taxon>Eutetramitia</taxon>
        <taxon>Acrasidae</taxon>
        <taxon>Acrasis</taxon>
    </lineage>
</organism>
<keyword evidence="3" id="KW-1185">Reference proteome</keyword>
<dbReference type="GO" id="GO:0005509">
    <property type="term" value="F:calcium ion binding"/>
    <property type="evidence" value="ECO:0007669"/>
    <property type="project" value="InterPro"/>
</dbReference>
<protein>
    <recommendedName>
        <fullName evidence="1">EF-hand domain-containing protein</fullName>
    </recommendedName>
</protein>
<sequence length="146" mass="16727">MEGDILTSYNKFDRGQKGYLTKFEYKLAFSALLGYEPCEADIAQLNHTGPKPTIKKFDFLSTMLPKLNSVGKDEKYKQMFMAFDVKSRGYLTIEDVQMAFQHFCKAIPDHVIEQAFSEFVQEGSSHISYGSFCNMLEYTRDKGLLS</sequence>
<accession>A0AAW2ZQ79</accession>
<proteinExistence type="predicted"/>
<dbReference type="EMBL" id="JAOPGA020001789">
    <property type="protein sequence ID" value="KAL0491326.1"/>
    <property type="molecule type" value="Genomic_DNA"/>
</dbReference>
<dbReference type="AlphaFoldDB" id="A0AAW2ZQ79"/>
<evidence type="ECO:0000313" key="3">
    <source>
        <dbReference type="Proteomes" id="UP001431209"/>
    </source>
</evidence>
<dbReference type="Gene3D" id="1.10.238.10">
    <property type="entry name" value="EF-hand"/>
    <property type="match status" value="1"/>
</dbReference>